<keyword evidence="12" id="KW-0694">RNA-binding</keyword>
<evidence type="ECO:0000256" key="13">
    <source>
        <dbReference type="ARBA" id="ARBA00022942"/>
    </source>
</evidence>
<feature type="region of interest" description="Disordered" evidence="17">
    <location>
        <begin position="685"/>
        <end position="704"/>
    </location>
</feature>
<gene>
    <name evidence="19" type="ORF">Ahy_A08g041240</name>
</gene>
<dbReference type="GO" id="GO:0004298">
    <property type="term" value="F:threonine-type endopeptidase activity"/>
    <property type="evidence" value="ECO:0007669"/>
    <property type="project" value="UniProtKB-KW"/>
</dbReference>
<evidence type="ECO:0000256" key="14">
    <source>
        <dbReference type="ARBA" id="ARBA00023145"/>
    </source>
</evidence>
<dbReference type="PRINTS" id="PR00141">
    <property type="entry name" value="PROTEASOME"/>
</dbReference>
<evidence type="ECO:0000256" key="5">
    <source>
        <dbReference type="ARBA" id="ARBA00012039"/>
    </source>
</evidence>
<feature type="region of interest" description="Disordered" evidence="17">
    <location>
        <begin position="38"/>
        <end position="64"/>
    </location>
</feature>
<dbReference type="InterPro" id="IPR023333">
    <property type="entry name" value="Proteasome_suB-type"/>
</dbReference>
<dbReference type="InterPro" id="IPR029055">
    <property type="entry name" value="Ntn_hydrolases_N"/>
</dbReference>
<dbReference type="InterPro" id="IPR042173">
    <property type="entry name" value="RNase_J_2"/>
</dbReference>
<dbReference type="Pfam" id="PF12706">
    <property type="entry name" value="Lactamase_B_2"/>
    <property type="match status" value="1"/>
</dbReference>
<dbReference type="SUPFAM" id="SSF56235">
    <property type="entry name" value="N-terminal nucleophile aminohydrolases (Ntn hydrolases)"/>
    <property type="match status" value="1"/>
</dbReference>
<keyword evidence="8" id="KW-0888">Threonine protease</keyword>
<evidence type="ECO:0000256" key="16">
    <source>
        <dbReference type="PIRSR" id="PIRSR600243-1"/>
    </source>
</evidence>
<dbReference type="EMBL" id="SDMP01000008">
    <property type="protein sequence ID" value="RYR44985.1"/>
    <property type="molecule type" value="Genomic_DNA"/>
</dbReference>
<dbReference type="PANTHER" id="PTHR43694:SF1">
    <property type="entry name" value="RIBONUCLEASE J"/>
    <property type="match status" value="1"/>
</dbReference>
<dbReference type="FunFam" id="3.60.20.10:FF:000034">
    <property type="entry name" value="Proteasome subunit beta"/>
    <property type="match status" value="1"/>
</dbReference>
<dbReference type="CDD" id="cd07714">
    <property type="entry name" value="RNaseJ_MBL-fold"/>
    <property type="match status" value="1"/>
</dbReference>
<evidence type="ECO:0000256" key="17">
    <source>
        <dbReference type="SAM" id="MobiDB-lite"/>
    </source>
</evidence>
<dbReference type="Gene3D" id="3.60.20.10">
    <property type="entry name" value="Glutamine Phosphoribosylpyrophosphate, subunit 1, domain 1"/>
    <property type="match status" value="1"/>
</dbReference>
<evidence type="ECO:0000313" key="19">
    <source>
        <dbReference type="EMBL" id="RYR44985.1"/>
    </source>
</evidence>
<dbReference type="GO" id="GO:0051603">
    <property type="term" value="P:proteolysis involved in protein catabolic process"/>
    <property type="evidence" value="ECO:0007669"/>
    <property type="project" value="InterPro"/>
</dbReference>
<feature type="compositionally biased region" description="Basic and acidic residues" evidence="17">
    <location>
        <begin position="621"/>
        <end position="630"/>
    </location>
</feature>
<evidence type="ECO:0000256" key="3">
    <source>
        <dbReference type="ARBA" id="ARBA00004123"/>
    </source>
</evidence>
<dbReference type="GO" id="GO:0005634">
    <property type="term" value="C:nucleus"/>
    <property type="evidence" value="ECO:0007669"/>
    <property type="project" value="UniProtKB-SubCell"/>
</dbReference>
<dbReference type="PANTHER" id="PTHR43694">
    <property type="entry name" value="RIBONUCLEASE J"/>
    <property type="match status" value="1"/>
</dbReference>
<feature type="compositionally biased region" description="Basic and acidic residues" evidence="17">
    <location>
        <begin position="53"/>
        <end position="64"/>
    </location>
</feature>
<feature type="active site" description="Nucleophile" evidence="16">
    <location>
        <position position="878"/>
    </location>
</feature>
<dbReference type="PROSITE" id="PS50090">
    <property type="entry name" value="MYB_LIKE"/>
    <property type="match status" value="1"/>
</dbReference>
<dbReference type="Proteomes" id="UP000289738">
    <property type="component" value="Chromosome A08"/>
</dbReference>
<dbReference type="InterPro" id="IPR044822">
    <property type="entry name" value="Myb_DNA-bind_4"/>
</dbReference>
<keyword evidence="11" id="KW-0269">Exonuclease</keyword>
<comment type="catalytic activity">
    <reaction evidence="1">
        <text>Cleavage of peptide bonds with very broad specificity.</text>
        <dbReference type="EC" id="3.4.25.1"/>
    </reaction>
</comment>
<evidence type="ECO:0000256" key="1">
    <source>
        <dbReference type="ARBA" id="ARBA00001198"/>
    </source>
</evidence>
<dbReference type="InterPro" id="IPR036866">
    <property type="entry name" value="RibonucZ/Hydroxyglut_hydro"/>
</dbReference>
<evidence type="ECO:0000313" key="20">
    <source>
        <dbReference type="Proteomes" id="UP000289738"/>
    </source>
</evidence>
<comment type="subunit">
    <text evidence="4">Component of the 20S core complex of the 26S proteasome. The 26S proteasome is composed of a core protease (CP), known as the 20S proteasome, capped at one or both ends by the 19S regulatory particle (RP/PA700). The 20S proteasome core is composed of 28 subunits that are arranged in four stacked rings, resulting in a barrel-shaped structure. The two end rings are each formed by seven alpha subunits, and the two central rings are each formed by seven beta subunits. The catalytic chamber with the active sites is on the inside of the barrel.</text>
</comment>
<evidence type="ECO:0000256" key="11">
    <source>
        <dbReference type="ARBA" id="ARBA00022839"/>
    </source>
</evidence>
<dbReference type="SMART" id="SM00849">
    <property type="entry name" value="Lactamase_B"/>
    <property type="match status" value="1"/>
</dbReference>
<dbReference type="STRING" id="3818.A0A445C227"/>
<comment type="caution">
    <text evidence="19">The sequence shown here is derived from an EMBL/GenBank/DDBJ whole genome shotgun (WGS) entry which is preliminary data.</text>
</comment>
<dbReference type="InterPro" id="IPR055132">
    <property type="entry name" value="RNase_J_b_CASP"/>
</dbReference>
<evidence type="ECO:0000256" key="2">
    <source>
        <dbReference type="ARBA" id="ARBA00002000"/>
    </source>
</evidence>
<reference evidence="19 20" key="1">
    <citation type="submission" date="2019-01" db="EMBL/GenBank/DDBJ databases">
        <title>Sequencing of cultivated peanut Arachis hypogaea provides insights into genome evolution and oil improvement.</title>
        <authorList>
            <person name="Chen X."/>
        </authorList>
    </citation>
    <scope>NUCLEOTIDE SEQUENCE [LARGE SCALE GENOMIC DNA]</scope>
    <source>
        <strain evidence="20">cv. Fuhuasheng</strain>
        <tissue evidence="19">Leaves</tissue>
    </source>
</reference>
<dbReference type="Pfam" id="PF22505">
    <property type="entry name" value="RNase_J_b_CASP"/>
    <property type="match status" value="1"/>
</dbReference>
<keyword evidence="6" id="KW-0963">Cytoplasm</keyword>
<dbReference type="Pfam" id="PF00227">
    <property type="entry name" value="Proteasome"/>
    <property type="match status" value="1"/>
</dbReference>
<dbReference type="InterPro" id="IPR016050">
    <property type="entry name" value="Proteasome_bsu_CS"/>
</dbReference>
<comment type="subcellular location">
    <subcellularLocation>
        <location evidence="3">Nucleus</location>
    </subcellularLocation>
</comment>
<dbReference type="GO" id="GO:0005839">
    <property type="term" value="C:proteasome core complex"/>
    <property type="evidence" value="ECO:0007669"/>
    <property type="project" value="InterPro"/>
</dbReference>
<keyword evidence="9" id="KW-0540">Nuclease</keyword>
<dbReference type="GO" id="GO:0003723">
    <property type="term" value="F:RNA binding"/>
    <property type="evidence" value="ECO:0007669"/>
    <property type="project" value="UniProtKB-KW"/>
</dbReference>
<evidence type="ECO:0000256" key="6">
    <source>
        <dbReference type="ARBA" id="ARBA00022490"/>
    </source>
</evidence>
<protein>
    <recommendedName>
        <fullName evidence="5">proteasome endopeptidase complex</fullName>
        <ecNumber evidence="5">3.4.25.1</ecNumber>
    </recommendedName>
</protein>
<evidence type="ECO:0000256" key="4">
    <source>
        <dbReference type="ARBA" id="ARBA00011517"/>
    </source>
</evidence>
<dbReference type="Gene3D" id="3.40.50.10710">
    <property type="entry name" value="Metallo-hydrolase/oxidoreductase"/>
    <property type="match status" value="1"/>
</dbReference>
<dbReference type="PROSITE" id="PS00854">
    <property type="entry name" value="PROTEASOME_BETA_1"/>
    <property type="match status" value="1"/>
</dbReference>
<proteinExistence type="predicted"/>
<accession>A0A445C227</accession>
<evidence type="ECO:0000259" key="18">
    <source>
        <dbReference type="PROSITE" id="PS50090"/>
    </source>
</evidence>
<feature type="domain" description="Myb-like" evidence="18">
    <location>
        <begin position="723"/>
        <end position="787"/>
    </location>
</feature>
<evidence type="ECO:0000256" key="15">
    <source>
        <dbReference type="ARBA" id="ARBA00023242"/>
    </source>
</evidence>
<dbReference type="InterPro" id="IPR000243">
    <property type="entry name" value="Pept_T1A_subB"/>
</dbReference>
<comment type="function">
    <text evidence="2">The proteasome is a multicatalytic proteinase complex which is characterized by its ability to cleave peptides with Arg, Phe, Tyr, Leu, and Glu adjacent to the leaving group at neutral or slightly basic pH. The proteasome has an ATP-dependent proteolytic activity.</text>
</comment>
<evidence type="ECO:0000256" key="9">
    <source>
        <dbReference type="ARBA" id="ARBA00022722"/>
    </source>
</evidence>
<dbReference type="CDD" id="cd12203">
    <property type="entry name" value="GT1"/>
    <property type="match status" value="1"/>
</dbReference>
<dbReference type="Pfam" id="PF13837">
    <property type="entry name" value="Myb_DNA-bind_4"/>
    <property type="match status" value="1"/>
</dbReference>
<dbReference type="Gene3D" id="3.60.15.10">
    <property type="entry name" value="Ribonuclease Z/Hydroxyacylglutathione hydrolase-like"/>
    <property type="match status" value="1"/>
</dbReference>
<keyword evidence="14" id="KW-0865">Zymogen</keyword>
<feature type="region of interest" description="Disordered" evidence="17">
    <location>
        <begin position="621"/>
        <end position="667"/>
    </location>
</feature>
<organism evidence="19 20">
    <name type="scientific">Arachis hypogaea</name>
    <name type="common">Peanut</name>
    <dbReference type="NCBI Taxonomy" id="3818"/>
    <lineage>
        <taxon>Eukaryota</taxon>
        <taxon>Viridiplantae</taxon>
        <taxon>Streptophyta</taxon>
        <taxon>Embryophyta</taxon>
        <taxon>Tracheophyta</taxon>
        <taxon>Spermatophyta</taxon>
        <taxon>Magnoliopsida</taxon>
        <taxon>eudicotyledons</taxon>
        <taxon>Gunneridae</taxon>
        <taxon>Pentapetalae</taxon>
        <taxon>rosids</taxon>
        <taxon>fabids</taxon>
        <taxon>Fabales</taxon>
        <taxon>Fabaceae</taxon>
        <taxon>Papilionoideae</taxon>
        <taxon>50 kb inversion clade</taxon>
        <taxon>dalbergioids sensu lato</taxon>
        <taxon>Dalbergieae</taxon>
        <taxon>Pterocarpus clade</taxon>
        <taxon>Arachis</taxon>
    </lineage>
</organism>
<keyword evidence="10" id="KW-0378">Hydrolase</keyword>
<dbReference type="GO" id="GO:0004527">
    <property type="term" value="F:exonuclease activity"/>
    <property type="evidence" value="ECO:0007669"/>
    <property type="project" value="UniProtKB-KW"/>
</dbReference>
<dbReference type="InterPro" id="IPR001353">
    <property type="entry name" value="Proteasome_sua/b"/>
</dbReference>
<sequence length="1094" mass="120327">MASSTSFASLLLPLYNPAFRPKPTTSLPAFRSIHSSVLPATDGSQAPHKRTRRMEGPRKSMEDSVQRKMEQFYEGKDGPPLRVLPIGGLGEIGMNCMLVGNHDRYILIDAGVMFPDYDELGVQKIIPDTTFIRKWSHKIEALVITHGHEDHIGALPWVIPALDSNTPIFASSFTMELIKKRLKEHGIFLPSRLKIFRTRKKFMAGPFEIEPIRVTHSIPDCCGLVLRCSDGTILHTGDWKIDETPLDGKVFDREALEELSSEGVTLMMSDSTNVLSPGRTISESVVKDALLRHISASKGRVITTQFASNLHRLGSVKAAADLTGRKLVFVGMSLRTYLDAAWKDGKAPIDPSTLVKAEDIDAYAPKDLLIVTTGSQAEPRAALNLASYGSSHAFKLTKEDIVLYSAKVIPGNESRVMKMLNRISEIGSTIIMGKNEGLHTSGHAYRGELAKLLFLKEHELLGKSNGIRHTALKYSDGDKAFGTSSDLFIDERLKIALDGIIVVSMEVFRPQRAESLAENTLNGKIRIMTRCLWLDKGKLLDALHKAAHAALSSCPVKCPLAHMERTVAEVLRKMVRKYSGKRPEVIVIAIENPAAVLAEEINTKLSGKSHVDHGTSTLRKIVDGHGKENQPDTTQIRADANDVEGLLPEEDTGPPTEEAEGDLSDSEEFWKPFIASSPVEKSIKANNGYVPRKEHKSNIKKDDSEDIGEANFVKASSSELKSSKSGKRNKWKPEEIKKLINMRGKLHGRFQIVKGRMALWEEISQSLLADGISRSPGQCKSLWTSLVQKYQETKNEKGSSKSSWQYLEDMEKIMPDSLKSEIMKLDTSGLESFSTLTAPGDGVVVEFSAPPSFQLPNSNDFDGFVKEAIQMVKPAKGTTTLAFIFKDGVIVAADSRASMGGYISSQSVKKIIEINPYMLGTMAGGAADCQFWHRNLGIKCRLHELANKRRISVTGASKLLANILYSYRGMGLSVGTMIAGWDETGPSLYYVDSEGGRLKGTRFSVGSGSPYAYGVLDNGYRYDLSVEEAVELGRRAIYHATFRDGASGGVVSVYHVGPEGWKKWTGDDVGDLHYQYYPVVPSTVEQEMAEATGA</sequence>
<feature type="compositionally biased region" description="Acidic residues" evidence="17">
    <location>
        <begin position="647"/>
        <end position="667"/>
    </location>
</feature>
<keyword evidence="7" id="KW-0645">Protease</keyword>
<dbReference type="AlphaFoldDB" id="A0A445C227"/>
<keyword evidence="20" id="KW-1185">Reference proteome</keyword>
<evidence type="ECO:0000256" key="10">
    <source>
        <dbReference type="ARBA" id="ARBA00022801"/>
    </source>
</evidence>
<keyword evidence="13" id="KW-0647">Proteasome</keyword>
<dbReference type="InterPro" id="IPR001005">
    <property type="entry name" value="SANT/Myb"/>
</dbReference>
<keyword evidence="15" id="KW-0539">Nucleus</keyword>
<dbReference type="CDD" id="cd03761">
    <property type="entry name" value="proteasome_beta_type_5"/>
    <property type="match status" value="1"/>
</dbReference>
<dbReference type="SUPFAM" id="SSF56281">
    <property type="entry name" value="Metallo-hydrolase/oxidoreductase"/>
    <property type="match status" value="1"/>
</dbReference>
<evidence type="ECO:0000256" key="8">
    <source>
        <dbReference type="ARBA" id="ARBA00022698"/>
    </source>
</evidence>
<name>A0A445C227_ARAHY</name>
<dbReference type="PROSITE" id="PS51476">
    <property type="entry name" value="PROTEASOME_BETA_2"/>
    <property type="match status" value="1"/>
</dbReference>
<dbReference type="InterPro" id="IPR001279">
    <property type="entry name" value="Metallo-B-lactamas"/>
</dbReference>
<evidence type="ECO:0000256" key="12">
    <source>
        <dbReference type="ARBA" id="ARBA00022884"/>
    </source>
</evidence>
<evidence type="ECO:0000256" key="7">
    <source>
        <dbReference type="ARBA" id="ARBA00022670"/>
    </source>
</evidence>
<dbReference type="Gene3D" id="1.10.10.60">
    <property type="entry name" value="Homeodomain-like"/>
    <property type="match status" value="1"/>
</dbReference>
<dbReference type="EC" id="3.4.25.1" evidence="5"/>